<accession>A0A0Q0UGP3</accession>
<dbReference type="PATRIC" id="fig|1544413.3.peg.643"/>
<protein>
    <submittedName>
        <fullName evidence="1">Uncharacterized protein</fullName>
    </submittedName>
</protein>
<dbReference type="NCBIfam" id="NF040618">
    <property type="entry name" value="PPA1309_fam"/>
    <property type="match status" value="1"/>
</dbReference>
<proteinExistence type="predicted"/>
<dbReference type="AlphaFoldDB" id="A0A0Q0UGP3"/>
<dbReference type="OrthoDB" id="3266223at2"/>
<gene>
    <name evidence="1" type="ORF">Clow_00639</name>
</gene>
<dbReference type="EMBL" id="LKEV01000001">
    <property type="protein sequence ID" value="KQB87580.1"/>
    <property type="molecule type" value="Genomic_DNA"/>
</dbReference>
<dbReference type="Proteomes" id="UP000050488">
    <property type="component" value="Unassembled WGS sequence"/>
</dbReference>
<keyword evidence="2" id="KW-1185">Reference proteome</keyword>
<sequence length="173" mass="18817">MPAKAQQALNRAMMEAVDFIHAEGWDASPTLFGLVPSEYIPEHVDDSEGAALTLVVQDSLPDLAPGSPELADYLSRIAWPPQVEGVILAQEIRFRDTSEGEQALPQQARLFSGVLRSGEELTLVQRRPSEEEMEAAGSFAQDEVELRGGDAVAPEVIVALRYGLEQDPTAFDV</sequence>
<comment type="caution">
    <text evidence="1">The sequence shown here is derived from an EMBL/GenBank/DDBJ whole genome shotgun (WGS) entry which is preliminary data.</text>
</comment>
<dbReference type="STRING" id="1544413.Clow_00639"/>
<organism evidence="1 2">
    <name type="scientific">Corynebacterium lowii</name>
    <dbReference type="NCBI Taxonomy" id="1544413"/>
    <lineage>
        <taxon>Bacteria</taxon>
        <taxon>Bacillati</taxon>
        <taxon>Actinomycetota</taxon>
        <taxon>Actinomycetes</taxon>
        <taxon>Mycobacteriales</taxon>
        <taxon>Corynebacteriaceae</taxon>
        <taxon>Corynebacterium</taxon>
    </lineage>
</organism>
<evidence type="ECO:0000313" key="2">
    <source>
        <dbReference type="Proteomes" id="UP000050488"/>
    </source>
</evidence>
<reference evidence="1 2" key="1">
    <citation type="submission" date="2015-10" db="EMBL/GenBank/DDBJ databases">
        <title>Corynebacteirum lowii and Corynebacterium oculi species nova, derived from human clinical disease and and emended description of Corynebacterium mastiditis.</title>
        <authorList>
            <person name="Bernard K."/>
            <person name="Pacheco A.L."/>
            <person name="Mcdougall C."/>
            <person name="Burtx T."/>
            <person name="Weibe D."/>
            <person name="Tyler S."/>
            <person name="Olson A.B."/>
            <person name="Cnockaert M."/>
            <person name="Eguchi H."/>
            <person name="Kuwahara T."/>
            <person name="Nakayama-Imaohji H."/>
            <person name="Boudewijins M."/>
            <person name="Van Hoecke F."/>
            <person name="Bernier A.-M."/>
            <person name="Vandamme P."/>
        </authorList>
    </citation>
    <scope>NUCLEOTIDE SEQUENCE [LARGE SCALE GENOMIC DNA]</scope>
    <source>
        <strain evidence="1 2">NML 130206</strain>
    </source>
</reference>
<dbReference type="InterPro" id="IPR047681">
    <property type="entry name" value="PPA1309-like"/>
</dbReference>
<evidence type="ECO:0000313" key="1">
    <source>
        <dbReference type="EMBL" id="KQB87580.1"/>
    </source>
</evidence>
<dbReference type="RefSeq" id="WP_055176056.1">
    <property type="nucleotide sequence ID" value="NZ_JAUSQY010000001.1"/>
</dbReference>
<name>A0A0Q0UGP3_9CORY</name>